<evidence type="ECO:0000256" key="5">
    <source>
        <dbReference type="SAM" id="Coils"/>
    </source>
</evidence>
<feature type="transmembrane region" description="Helical" evidence="6">
    <location>
        <begin position="325"/>
        <end position="348"/>
    </location>
</feature>
<dbReference type="CDD" id="cd11386">
    <property type="entry name" value="MCP_signal"/>
    <property type="match status" value="1"/>
</dbReference>
<keyword evidence="5" id="KW-0175">Coiled coil</keyword>
<dbReference type="RefSeq" id="WP_209286960.1">
    <property type="nucleotide sequence ID" value="NZ_JACVEW010000007.1"/>
</dbReference>
<evidence type="ECO:0000256" key="4">
    <source>
        <dbReference type="PROSITE-ProRule" id="PRU00284"/>
    </source>
</evidence>
<feature type="domain" description="HAMP" evidence="8">
    <location>
        <begin position="345"/>
        <end position="399"/>
    </location>
</feature>
<evidence type="ECO:0000256" key="1">
    <source>
        <dbReference type="ARBA" id="ARBA00004370"/>
    </source>
</evidence>
<sequence>MSKSISHKIVGCFLLTLAVLLGTGLYALNGVTSVRDALERVAGEVWSAADNASTLNLNVSQGTGQLERSLAYQEPIPPHRQQQVDQHLARALSALDALQSGQYRQESKSLAPLMKQLEQLKVQVVDEHQAFNEDIAASEETVQRFQAFMKRLGFYGNFQISSLEDAFQRNQINSWGGDVDEKWNFVLAIYKARIAFGASIRALQTQLQSSTPANHQEQVQESLDRLSDELNEIIRSPLADRSINSGEWKGNTYAQAAEALLSTHQQQVKQIQHRQHNFLATRNLLLSLVNKLEQQTTGLRNTLNSEVSAQTEQAMQQANRLNTTMLLSLPAGIGLTLLAIWLCFRIVIKPVKQVSASMAEISSGKADLSVRLPVRGQDEIAQLAENFNRFVARIADTVKLVANSNQQLVKTAEHLKQNAQATMRSVEQQNQQSTQAVTAMAEINDTVNDIAANASEAAQRSETIQSNATTGRDMVERNRGATEHLANEIQSVTDVISQLADESSRAGSILTVISGIAEQTNLLALNAAIEAARAGEHGRSFAVVADEVRQLSQNTQKATEEISALLDALQVKASDAVTAMQKGQALAGENVSLSEQVHEQIERIAADIDQISQLNLQIATATEEQAQVTTLTHNNLEQIGLAASETEDSARSNAEFSTQLEQQAAEMKKTLVQFES</sequence>
<dbReference type="Pfam" id="PF00672">
    <property type="entry name" value="HAMP"/>
    <property type="match status" value="1"/>
</dbReference>
<evidence type="ECO:0000313" key="9">
    <source>
        <dbReference type="EMBL" id="MBP0048340.1"/>
    </source>
</evidence>
<feature type="domain" description="Methyl-accepting transducer" evidence="7">
    <location>
        <begin position="404"/>
        <end position="640"/>
    </location>
</feature>
<keyword evidence="2 4" id="KW-0807">Transducer</keyword>
<dbReference type="PROSITE" id="PS50885">
    <property type="entry name" value="HAMP"/>
    <property type="match status" value="1"/>
</dbReference>
<dbReference type="CDD" id="cd06225">
    <property type="entry name" value="HAMP"/>
    <property type="match status" value="1"/>
</dbReference>
<dbReference type="SMART" id="SM00304">
    <property type="entry name" value="HAMP"/>
    <property type="match status" value="1"/>
</dbReference>
<keyword evidence="6" id="KW-0812">Transmembrane</keyword>
<organism evidence="9 10">
    <name type="scientific">Marinobacterium alkalitolerans</name>
    <dbReference type="NCBI Taxonomy" id="1542925"/>
    <lineage>
        <taxon>Bacteria</taxon>
        <taxon>Pseudomonadati</taxon>
        <taxon>Pseudomonadota</taxon>
        <taxon>Gammaproteobacteria</taxon>
        <taxon>Oceanospirillales</taxon>
        <taxon>Oceanospirillaceae</taxon>
        <taxon>Marinobacterium</taxon>
    </lineage>
</organism>
<dbReference type="InterPro" id="IPR004089">
    <property type="entry name" value="MCPsignal_dom"/>
</dbReference>
<dbReference type="Pfam" id="PF00015">
    <property type="entry name" value="MCPsignal"/>
    <property type="match status" value="1"/>
</dbReference>
<keyword evidence="6" id="KW-0472">Membrane</keyword>
<comment type="similarity">
    <text evidence="3">Belongs to the methyl-accepting chemotaxis (MCP) protein family.</text>
</comment>
<gene>
    <name evidence="9" type="ORF">H9C73_06295</name>
</gene>
<feature type="coiled-coil region" evidence="5">
    <location>
        <begin position="216"/>
        <end position="274"/>
    </location>
</feature>
<dbReference type="PANTHER" id="PTHR32089:SF112">
    <property type="entry name" value="LYSOZYME-LIKE PROTEIN-RELATED"/>
    <property type="match status" value="1"/>
</dbReference>
<evidence type="ECO:0000259" key="7">
    <source>
        <dbReference type="PROSITE" id="PS50111"/>
    </source>
</evidence>
<evidence type="ECO:0000256" key="6">
    <source>
        <dbReference type="SAM" id="Phobius"/>
    </source>
</evidence>
<proteinExistence type="inferred from homology"/>
<comment type="subcellular location">
    <subcellularLocation>
        <location evidence="1">Membrane</location>
    </subcellularLocation>
</comment>
<dbReference type="Proteomes" id="UP000810171">
    <property type="component" value="Unassembled WGS sequence"/>
</dbReference>
<evidence type="ECO:0000313" key="10">
    <source>
        <dbReference type="Proteomes" id="UP000810171"/>
    </source>
</evidence>
<dbReference type="Gene3D" id="1.10.287.950">
    <property type="entry name" value="Methyl-accepting chemotaxis protein"/>
    <property type="match status" value="1"/>
</dbReference>
<dbReference type="PROSITE" id="PS50111">
    <property type="entry name" value="CHEMOTAXIS_TRANSDUC_2"/>
    <property type="match status" value="1"/>
</dbReference>
<keyword evidence="10" id="KW-1185">Reference proteome</keyword>
<name>A0ABS3Z9F8_9GAMM</name>
<accession>A0ABS3Z9F8</accession>
<evidence type="ECO:0000256" key="2">
    <source>
        <dbReference type="ARBA" id="ARBA00023224"/>
    </source>
</evidence>
<evidence type="ECO:0000256" key="3">
    <source>
        <dbReference type="ARBA" id="ARBA00029447"/>
    </source>
</evidence>
<keyword evidence="6" id="KW-1133">Transmembrane helix</keyword>
<dbReference type="InterPro" id="IPR003660">
    <property type="entry name" value="HAMP_dom"/>
</dbReference>
<feature type="coiled-coil region" evidence="5">
    <location>
        <begin position="409"/>
        <end position="436"/>
    </location>
</feature>
<dbReference type="SUPFAM" id="SSF58104">
    <property type="entry name" value="Methyl-accepting chemotaxis protein (MCP) signaling domain"/>
    <property type="match status" value="1"/>
</dbReference>
<protein>
    <submittedName>
        <fullName evidence="9">Methyl-accepting chemotaxis protein</fullName>
    </submittedName>
</protein>
<dbReference type="PANTHER" id="PTHR32089">
    <property type="entry name" value="METHYL-ACCEPTING CHEMOTAXIS PROTEIN MCPB"/>
    <property type="match status" value="1"/>
</dbReference>
<reference evidence="9 10" key="1">
    <citation type="submission" date="2020-09" db="EMBL/GenBank/DDBJ databases">
        <authorList>
            <person name="Tanuku N.R.S."/>
        </authorList>
    </citation>
    <scope>NUCLEOTIDE SEQUENCE [LARGE SCALE GENOMIC DNA]</scope>
    <source>
        <strain evidence="9 10">AK62</strain>
    </source>
</reference>
<evidence type="ECO:0000259" key="8">
    <source>
        <dbReference type="PROSITE" id="PS50885"/>
    </source>
</evidence>
<dbReference type="SMART" id="SM00283">
    <property type="entry name" value="MA"/>
    <property type="match status" value="1"/>
</dbReference>
<dbReference type="EMBL" id="JACVEW010000007">
    <property type="protein sequence ID" value="MBP0048340.1"/>
    <property type="molecule type" value="Genomic_DNA"/>
</dbReference>
<comment type="caution">
    <text evidence="9">The sequence shown here is derived from an EMBL/GenBank/DDBJ whole genome shotgun (WGS) entry which is preliminary data.</text>
</comment>